<dbReference type="Gene3D" id="1.10.640.10">
    <property type="entry name" value="Haem peroxidase domain superfamily, animal type"/>
    <property type="match status" value="1"/>
</dbReference>
<evidence type="ECO:0000313" key="3">
    <source>
        <dbReference type="EMBL" id="OQV22631.1"/>
    </source>
</evidence>
<feature type="signal peptide" evidence="2">
    <location>
        <begin position="1"/>
        <end position="23"/>
    </location>
</feature>
<dbReference type="OrthoDB" id="823504at2759"/>
<dbReference type="PANTHER" id="PTHR11475">
    <property type="entry name" value="OXIDASE/PEROXIDASE"/>
    <property type="match status" value="1"/>
</dbReference>
<evidence type="ECO:0000313" key="4">
    <source>
        <dbReference type="Proteomes" id="UP000192578"/>
    </source>
</evidence>
<dbReference type="GO" id="GO:0006979">
    <property type="term" value="P:response to oxidative stress"/>
    <property type="evidence" value="ECO:0007669"/>
    <property type="project" value="InterPro"/>
</dbReference>
<dbReference type="GO" id="GO:0020037">
    <property type="term" value="F:heme binding"/>
    <property type="evidence" value="ECO:0007669"/>
    <property type="project" value="InterPro"/>
</dbReference>
<evidence type="ECO:0000256" key="1">
    <source>
        <dbReference type="ARBA" id="ARBA00022559"/>
    </source>
</evidence>
<dbReference type="Proteomes" id="UP000192578">
    <property type="component" value="Unassembled WGS sequence"/>
</dbReference>
<comment type="caution">
    <text evidence="3">The sequence shown here is derived from an EMBL/GenBank/DDBJ whole genome shotgun (WGS) entry which is preliminary data.</text>
</comment>
<dbReference type="PANTHER" id="PTHR11475:SF134">
    <property type="entry name" value="LD42267P"/>
    <property type="match status" value="1"/>
</dbReference>
<dbReference type="AlphaFoldDB" id="A0A1W0X5L2"/>
<dbReference type="SUPFAM" id="SSF48113">
    <property type="entry name" value="Heme-dependent peroxidases"/>
    <property type="match status" value="1"/>
</dbReference>
<dbReference type="InterPro" id="IPR037120">
    <property type="entry name" value="Haem_peroxidase_sf_animal"/>
</dbReference>
<dbReference type="InterPro" id="IPR019791">
    <property type="entry name" value="Haem_peroxidase_animal"/>
</dbReference>
<keyword evidence="2" id="KW-0732">Signal</keyword>
<gene>
    <name evidence="3" type="ORF">BV898_03456</name>
</gene>
<dbReference type="InterPro" id="IPR010255">
    <property type="entry name" value="Haem_peroxidase_sf"/>
</dbReference>
<evidence type="ECO:0000256" key="2">
    <source>
        <dbReference type="SAM" id="SignalP"/>
    </source>
</evidence>
<dbReference type="EMBL" id="MTYJ01000016">
    <property type="protein sequence ID" value="OQV22631.1"/>
    <property type="molecule type" value="Genomic_DNA"/>
</dbReference>
<keyword evidence="1 3" id="KW-0575">Peroxidase</keyword>
<feature type="chain" id="PRO_5013162008" evidence="2">
    <location>
        <begin position="24"/>
        <end position="537"/>
    </location>
</feature>
<dbReference type="PROSITE" id="PS50292">
    <property type="entry name" value="PEROXIDASE_3"/>
    <property type="match status" value="1"/>
</dbReference>
<sequence>MARFNLHLALALITAIFVSYTCAANGRGGSSRSIDASSGSVNNYFQTPAFWTDAQYGKGWGGWSMAASNIEYQIKTATHQDVQLSGDFLHDSFQGALRRVVVNADDSKYEQLEAGTSGDQLAEFGKVRPKTNLIDQDAHVIKDLSDTLEEQTMKNIENGVAKETLSQISLPKELQQLLPSNQNDAGSLVAGFCKESDQPVVPIDAFLDPALQPACARNKYRSHSGFCNNICFPNRGRESSTFLRNLAPDYADKKSGLRVSSSKKPLPSARLVSSRVITQTIDDAPTWTAMFTQFGQFLAHDLTSTAQERPRCCGVAKGKQSPDCIPITIPRDDPFYSKFGEKCMECARSRIGVRIGCRLGHREQLNQNSAYIDGSAIYGVNDALIFQVRDTSAGSKGRLEVSAPFANNPAYHLLPGAEKSALTNDTVVCLDKTPGRPCFIAGDERCNTQAGLQTTHTLFVRHHNNIVNKLSGFPETSDWSDEKFYQEARAIIAAQLQHITYNEFLPVLLGPLVVNERGLAVLKTGRFRGYDVTVDAG</sequence>
<dbReference type="Pfam" id="PF03098">
    <property type="entry name" value="An_peroxidase"/>
    <property type="match status" value="1"/>
</dbReference>
<accession>A0A1W0X5L2</accession>
<dbReference type="PRINTS" id="PR00457">
    <property type="entry name" value="ANPEROXIDASE"/>
</dbReference>
<reference evidence="4" key="1">
    <citation type="submission" date="2017-01" db="EMBL/GenBank/DDBJ databases">
        <title>Comparative genomics of anhydrobiosis in the tardigrade Hypsibius dujardini.</title>
        <authorList>
            <person name="Yoshida Y."/>
            <person name="Koutsovoulos G."/>
            <person name="Laetsch D."/>
            <person name="Stevens L."/>
            <person name="Kumar S."/>
            <person name="Horikawa D."/>
            <person name="Ishino K."/>
            <person name="Komine S."/>
            <person name="Tomita M."/>
            <person name="Blaxter M."/>
            <person name="Arakawa K."/>
        </authorList>
    </citation>
    <scope>NUCLEOTIDE SEQUENCE [LARGE SCALE GENOMIC DNA]</scope>
    <source>
        <strain evidence="4">Z151</strain>
    </source>
</reference>
<proteinExistence type="predicted"/>
<keyword evidence="4" id="KW-1185">Reference proteome</keyword>
<name>A0A1W0X5L2_HYPEX</name>
<keyword evidence="1 3" id="KW-0560">Oxidoreductase</keyword>
<dbReference type="GO" id="GO:0004601">
    <property type="term" value="F:peroxidase activity"/>
    <property type="evidence" value="ECO:0007669"/>
    <property type="project" value="UniProtKB-KW"/>
</dbReference>
<protein>
    <submittedName>
        <fullName evidence="3">Chorion peroxidase</fullName>
    </submittedName>
</protein>
<organism evidence="3 4">
    <name type="scientific">Hypsibius exemplaris</name>
    <name type="common">Freshwater tardigrade</name>
    <dbReference type="NCBI Taxonomy" id="2072580"/>
    <lineage>
        <taxon>Eukaryota</taxon>
        <taxon>Metazoa</taxon>
        <taxon>Ecdysozoa</taxon>
        <taxon>Tardigrada</taxon>
        <taxon>Eutardigrada</taxon>
        <taxon>Parachela</taxon>
        <taxon>Hypsibioidea</taxon>
        <taxon>Hypsibiidae</taxon>
        <taxon>Hypsibius</taxon>
    </lineage>
</organism>